<reference evidence="1 2" key="1">
    <citation type="journal article" date="2024" name="Nat. Commun.">
        <title>Phylogenomics reveals the evolutionary origins of lichenization in chlorophyte algae.</title>
        <authorList>
            <person name="Puginier C."/>
            <person name="Libourel C."/>
            <person name="Otte J."/>
            <person name="Skaloud P."/>
            <person name="Haon M."/>
            <person name="Grisel S."/>
            <person name="Petersen M."/>
            <person name="Berrin J.G."/>
            <person name="Delaux P.M."/>
            <person name="Dal Grande F."/>
            <person name="Keller J."/>
        </authorList>
    </citation>
    <scope>NUCLEOTIDE SEQUENCE [LARGE SCALE GENOMIC DNA]</scope>
    <source>
        <strain evidence="1 2">SAG 245.80</strain>
    </source>
</reference>
<dbReference type="GO" id="GO:0000460">
    <property type="term" value="P:maturation of 5.8S rRNA"/>
    <property type="evidence" value="ECO:0007669"/>
    <property type="project" value="TreeGrafter"/>
</dbReference>
<dbReference type="GO" id="GO:0030687">
    <property type="term" value="C:preribosome, large subunit precursor"/>
    <property type="evidence" value="ECO:0007669"/>
    <property type="project" value="TreeGrafter"/>
</dbReference>
<gene>
    <name evidence="1" type="ORF">WJX81_000972</name>
</gene>
<dbReference type="InterPro" id="IPR007174">
    <property type="entry name" value="Las1"/>
</dbReference>
<organism evidence="1 2">
    <name type="scientific">Elliptochloris bilobata</name>
    <dbReference type="NCBI Taxonomy" id="381761"/>
    <lineage>
        <taxon>Eukaryota</taxon>
        <taxon>Viridiplantae</taxon>
        <taxon>Chlorophyta</taxon>
        <taxon>core chlorophytes</taxon>
        <taxon>Trebouxiophyceae</taxon>
        <taxon>Trebouxiophyceae incertae sedis</taxon>
        <taxon>Elliptochloris clade</taxon>
        <taxon>Elliptochloris</taxon>
    </lineage>
</organism>
<protein>
    <recommendedName>
        <fullName evidence="3">Las1-like protein</fullName>
    </recommendedName>
</protein>
<dbReference type="PANTHER" id="PTHR15002">
    <property type="entry name" value="RIBOSOMAL BIOGENESIS PROTEIN LAS1L"/>
    <property type="match status" value="1"/>
</dbReference>
<proteinExistence type="predicted"/>
<comment type="caution">
    <text evidence="1">The sequence shown here is derived from an EMBL/GenBank/DDBJ whole genome shotgun (WGS) entry which is preliminary data.</text>
</comment>
<evidence type="ECO:0008006" key="3">
    <source>
        <dbReference type="Google" id="ProtNLM"/>
    </source>
</evidence>
<dbReference type="PANTHER" id="PTHR15002:SF0">
    <property type="entry name" value="RIBOSOMAL BIOGENESIS PROTEIN LAS1L"/>
    <property type="match status" value="1"/>
</dbReference>
<accession>A0AAW1S8W6</accession>
<dbReference type="EMBL" id="JALJOU010000007">
    <property type="protein sequence ID" value="KAK9842457.1"/>
    <property type="molecule type" value="Genomic_DNA"/>
</dbReference>
<dbReference type="GO" id="GO:0090730">
    <property type="term" value="C:Las1 complex"/>
    <property type="evidence" value="ECO:0007669"/>
    <property type="project" value="InterPro"/>
</dbReference>
<dbReference type="GO" id="GO:0004519">
    <property type="term" value="F:endonuclease activity"/>
    <property type="evidence" value="ECO:0007669"/>
    <property type="project" value="InterPro"/>
</dbReference>
<keyword evidence="2" id="KW-1185">Reference proteome</keyword>
<sequence>MLGRVVPWVSWEEWHSVRQGLFSQSWMLQQECLDQVQAWRCRGRIPLGADVTASLVETCRRDTSPGGSGSRVPAELLRLQYAMSIVRLVNGIADSAQKGRTALSVASLAEDAGLPRLLVDVRHEAAHNELPALALLRLAACAALTWLAASYWQRQADHLAACRSRIAELLQEYAQLQRAAPLRSARLVLVDLRERVPLTAASLLVAPLLDEGILDPPEAARGADPAARTASPAQAAWQASLQAWQDSAAQVPLGKLDLRSWRLAG</sequence>
<dbReference type="AlphaFoldDB" id="A0AAW1S8W6"/>
<evidence type="ECO:0000313" key="2">
    <source>
        <dbReference type="Proteomes" id="UP001445335"/>
    </source>
</evidence>
<dbReference type="Pfam" id="PF04031">
    <property type="entry name" value="Las1"/>
    <property type="match status" value="1"/>
</dbReference>
<name>A0AAW1S8W6_9CHLO</name>
<dbReference type="Proteomes" id="UP001445335">
    <property type="component" value="Unassembled WGS sequence"/>
</dbReference>
<evidence type="ECO:0000313" key="1">
    <source>
        <dbReference type="EMBL" id="KAK9842457.1"/>
    </source>
</evidence>
<dbReference type="GO" id="GO:0000470">
    <property type="term" value="P:maturation of LSU-rRNA"/>
    <property type="evidence" value="ECO:0007669"/>
    <property type="project" value="TreeGrafter"/>
</dbReference>